<proteinExistence type="predicted"/>
<keyword evidence="1" id="KW-1133">Transmembrane helix</keyword>
<comment type="caution">
    <text evidence="2">The sequence shown here is derived from an EMBL/GenBank/DDBJ whole genome shotgun (WGS) entry which is preliminary data.</text>
</comment>
<keyword evidence="1" id="KW-0812">Transmembrane</keyword>
<organism evidence="2 3">
    <name type="scientific">Oxalicibacterium faecigallinarum</name>
    <dbReference type="NCBI Taxonomy" id="573741"/>
    <lineage>
        <taxon>Bacteria</taxon>
        <taxon>Pseudomonadati</taxon>
        <taxon>Pseudomonadota</taxon>
        <taxon>Betaproteobacteria</taxon>
        <taxon>Burkholderiales</taxon>
        <taxon>Oxalobacteraceae</taxon>
        <taxon>Oxalicibacterium</taxon>
    </lineage>
</organism>
<keyword evidence="3" id="KW-1185">Reference proteome</keyword>
<evidence type="ECO:0000313" key="3">
    <source>
        <dbReference type="Proteomes" id="UP000642180"/>
    </source>
</evidence>
<dbReference type="Proteomes" id="UP000642180">
    <property type="component" value="Unassembled WGS sequence"/>
</dbReference>
<keyword evidence="1" id="KW-0472">Membrane</keyword>
<feature type="transmembrane region" description="Helical" evidence="1">
    <location>
        <begin position="20"/>
        <end position="41"/>
    </location>
</feature>
<sequence length="154" mass="15987">MTKKSYFINAPKNNQQGDALLEALVGMLLIAVLGLGLAYAAGRAMNAQRYAATHGIVLSEMRNAMEKTGIKTLCTGSGFTINPTLADGSHPIPALNIPAPTNCTPETITVSVRNSAGGIDTSFPTSNVSIITRMQLSTPTAESVLGPGVVTLSQ</sequence>
<evidence type="ECO:0000256" key="1">
    <source>
        <dbReference type="SAM" id="Phobius"/>
    </source>
</evidence>
<dbReference type="EMBL" id="BMDI01000004">
    <property type="protein sequence ID" value="GGI21676.1"/>
    <property type="molecule type" value="Genomic_DNA"/>
</dbReference>
<name>A0A8J3AW99_9BURK</name>
<dbReference type="AlphaFoldDB" id="A0A8J3AW99"/>
<accession>A0A8J3AW99</accession>
<evidence type="ECO:0000313" key="2">
    <source>
        <dbReference type="EMBL" id="GGI21676.1"/>
    </source>
</evidence>
<gene>
    <name evidence="2" type="ORF">GCM10008066_30240</name>
</gene>
<dbReference type="RefSeq" id="WP_188382235.1">
    <property type="nucleotide sequence ID" value="NZ_BMDI01000004.1"/>
</dbReference>
<protein>
    <submittedName>
        <fullName evidence="2">Uncharacterized protein</fullName>
    </submittedName>
</protein>
<reference evidence="3" key="1">
    <citation type="journal article" date="2019" name="Int. J. Syst. Evol. Microbiol.">
        <title>The Global Catalogue of Microorganisms (GCM) 10K type strain sequencing project: providing services to taxonomists for standard genome sequencing and annotation.</title>
        <authorList>
            <consortium name="The Broad Institute Genomics Platform"/>
            <consortium name="The Broad Institute Genome Sequencing Center for Infectious Disease"/>
            <person name="Wu L."/>
            <person name="Ma J."/>
        </authorList>
    </citation>
    <scope>NUCLEOTIDE SEQUENCE [LARGE SCALE GENOMIC DNA]</scope>
    <source>
        <strain evidence="3">CCM 2767</strain>
    </source>
</reference>